<accession>A0A7R8UFK0</accession>
<keyword evidence="3" id="KW-1185">Reference proteome</keyword>
<sequence length="104" mass="11650">MNIKPTLQTIIDRISEYFANKNNRSLALIEINKTGPGFEDLRSNPIETIDPTTESEEAPDFTQLSLAPRLRITAKIPGPQSLLFAITGANSKSKWENKNYQTKS</sequence>
<dbReference type="EMBL" id="LR899009">
    <property type="protein sequence ID" value="CAD7079907.1"/>
    <property type="molecule type" value="Genomic_DNA"/>
</dbReference>
<evidence type="ECO:0000313" key="1">
    <source>
        <dbReference type="EMBL" id="CAD7079907.1"/>
    </source>
</evidence>
<evidence type="ECO:0000313" key="2">
    <source>
        <dbReference type="EMBL" id="CAD7079908.1"/>
    </source>
</evidence>
<name>A0A7R8UFK0_HERIL</name>
<dbReference type="AlphaFoldDB" id="A0A7R8UFK0"/>
<dbReference type="Proteomes" id="UP000594454">
    <property type="component" value="Chromosome 1"/>
</dbReference>
<gene>
    <name evidence="1" type="ORF">HERILL_LOCUS3094</name>
    <name evidence="2" type="ORF">HERILL_LOCUS3095</name>
</gene>
<organism evidence="1 3">
    <name type="scientific">Hermetia illucens</name>
    <name type="common">Black soldier fly</name>
    <dbReference type="NCBI Taxonomy" id="343691"/>
    <lineage>
        <taxon>Eukaryota</taxon>
        <taxon>Metazoa</taxon>
        <taxon>Ecdysozoa</taxon>
        <taxon>Arthropoda</taxon>
        <taxon>Hexapoda</taxon>
        <taxon>Insecta</taxon>
        <taxon>Pterygota</taxon>
        <taxon>Neoptera</taxon>
        <taxon>Endopterygota</taxon>
        <taxon>Diptera</taxon>
        <taxon>Brachycera</taxon>
        <taxon>Stratiomyomorpha</taxon>
        <taxon>Stratiomyidae</taxon>
        <taxon>Hermetiinae</taxon>
        <taxon>Hermetia</taxon>
    </lineage>
</organism>
<protein>
    <submittedName>
        <fullName evidence="1">Uncharacterized protein</fullName>
    </submittedName>
</protein>
<dbReference type="InParanoid" id="A0A7R8UFK0"/>
<evidence type="ECO:0000313" key="3">
    <source>
        <dbReference type="Proteomes" id="UP000594454"/>
    </source>
</evidence>
<reference evidence="1 3" key="1">
    <citation type="submission" date="2020-11" db="EMBL/GenBank/DDBJ databases">
        <authorList>
            <person name="Wallbank WR R."/>
            <person name="Pardo Diaz C."/>
            <person name="Kozak K."/>
            <person name="Martin S."/>
            <person name="Jiggins C."/>
            <person name="Moest M."/>
            <person name="Warren A I."/>
            <person name="Generalovic N T."/>
            <person name="Byers J.R.P. K."/>
            <person name="Montejo-Kovacevich G."/>
            <person name="Yen C E."/>
        </authorList>
    </citation>
    <scope>NUCLEOTIDE SEQUENCE [LARGE SCALE GENOMIC DNA]</scope>
</reference>
<proteinExistence type="predicted"/>
<dbReference type="EMBL" id="LR899009">
    <property type="protein sequence ID" value="CAD7079908.1"/>
    <property type="molecule type" value="Genomic_DNA"/>
</dbReference>